<feature type="modified residue" description="4-aspartylphosphate" evidence="1">
    <location>
        <position position="67"/>
    </location>
</feature>
<evidence type="ECO:0000259" key="2">
    <source>
        <dbReference type="PROSITE" id="PS50110"/>
    </source>
</evidence>
<dbReference type="EMBL" id="VKAD01000001">
    <property type="protein sequence ID" value="TXR54628.1"/>
    <property type="molecule type" value="Genomic_DNA"/>
</dbReference>
<accession>A0A5C8ZBQ7</accession>
<dbReference type="PROSITE" id="PS50110">
    <property type="entry name" value="RESPONSE_REGULATORY"/>
    <property type="match status" value="1"/>
</dbReference>
<dbReference type="AlphaFoldDB" id="A0A5C8ZBQ7"/>
<name>A0A5C8ZBQ7_9GAMM</name>
<dbReference type="PANTHER" id="PTHR44520">
    <property type="entry name" value="RESPONSE REGULATOR RCP1-RELATED"/>
    <property type="match status" value="1"/>
</dbReference>
<dbReference type="Gene3D" id="3.40.50.2300">
    <property type="match status" value="1"/>
</dbReference>
<dbReference type="OrthoDB" id="9793549at2"/>
<proteinExistence type="predicted"/>
<protein>
    <submittedName>
        <fullName evidence="3">Response regulator</fullName>
    </submittedName>
</protein>
<sequence>MKKISILIVDDNEVDRYILKRQIESAGFDFNVFEKSDGKEALEFFESYEQQKLLFPEDYPPLLIFLDINMPRVDGLEFLKDFSDIRKEKDLQASVILMITSSSRPDEKETSMSYDFVHAYILKEECNESLIKENIAGLV</sequence>
<dbReference type="InterPro" id="IPR052893">
    <property type="entry name" value="TCS_response_regulator"/>
</dbReference>
<dbReference type="SUPFAM" id="SSF52172">
    <property type="entry name" value="CheY-like"/>
    <property type="match status" value="1"/>
</dbReference>
<organism evidence="3 4">
    <name type="scientific">Reinekea thalattae</name>
    <dbReference type="NCBI Taxonomy" id="2593301"/>
    <lineage>
        <taxon>Bacteria</taxon>
        <taxon>Pseudomonadati</taxon>
        <taxon>Pseudomonadota</taxon>
        <taxon>Gammaproteobacteria</taxon>
        <taxon>Oceanospirillales</taxon>
        <taxon>Saccharospirillaceae</taxon>
        <taxon>Reinekea</taxon>
    </lineage>
</organism>
<dbReference type="InterPro" id="IPR001789">
    <property type="entry name" value="Sig_transdc_resp-reg_receiver"/>
</dbReference>
<dbReference type="SMART" id="SM00448">
    <property type="entry name" value="REC"/>
    <property type="match status" value="1"/>
</dbReference>
<reference evidence="3 4" key="1">
    <citation type="submission" date="2019-07" db="EMBL/GenBank/DDBJ databases">
        <title>Reinekea sp. strain SSH23 genome sequencing and assembly.</title>
        <authorList>
            <person name="Kim I."/>
        </authorList>
    </citation>
    <scope>NUCLEOTIDE SEQUENCE [LARGE SCALE GENOMIC DNA]</scope>
    <source>
        <strain evidence="3 4">SSH23</strain>
    </source>
</reference>
<gene>
    <name evidence="3" type="ORF">FME95_08850</name>
</gene>
<evidence type="ECO:0000313" key="4">
    <source>
        <dbReference type="Proteomes" id="UP000321764"/>
    </source>
</evidence>
<comment type="caution">
    <text evidence="3">The sequence shown here is derived from an EMBL/GenBank/DDBJ whole genome shotgun (WGS) entry which is preliminary data.</text>
</comment>
<dbReference type="InterPro" id="IPR011006">
    <property type="entry name" value="CheY-like_superfamily"/>
</dbReference>
<evidence type="ECO:0000256" key="1">
    <source>
        <dbReference type="PROSITE-ProRule" id="PRU00169"/>
    </source>
</evidence>
<evidence type="ECO:0000313" key="3">
    <source>
        <dbReference type="EMBL" id="TXR54628.1"/>
    </source>
</evidence>
<dbReference type="GO" id="GO:0000160">
    <property type="term" value="P:phosphorelay signal transduction system"/>
    <property type="evidence" value="ECO:0007669"/>
    <property type="project" value="InterPro"/>
</dbReference>
<keyword evidence="4" id="KW-1185">Reference proteome</keyword>
<dbReference type="RefSeq" id="WP_147714026.1">
    <property type="nucleotide sequence ID" value="NZ_VKAD01000001.1"/>
</dbReference>
<dbReference type="Pfam" id="PF00072">
    <property type="entry name" value="Response_reg"/>
    <property type="match status" value="1"/>
</dbReference>
<dbReference type="Proteomes" id="UP000321764">
    <property type="component" value="Unassembled WGS sequence"/>
</dbReference>
<dbReference type="PANTHER" id="PTHR44520:SF2">
    <property type="entry name" value="RESPONSE REGULATOR RCP1"/>
    <property type="match status" value="1"/>
</dbReference>
<keyword evidence="1" id="KW-0597">Phosphoprotein</keyword>
<feature type="domain" description="Response regulatory" evidence="2">
    <location>
        <begin position="5"/>
        <end position="138"/>
    </location>
</feature>